<feature type="non-terminal residue" evidence="1">
    <location>
        <position position="91"/>
    </location>
</feature>
<reference evidence="1 2" key="1">
    <citation type="submission" date="2017-03" db="EMBL/GenBank/DDBJ databases">
        <title>An alternative strategy for trypanosome survival in the mammalian bloodstream revealed through genome and transcriptome analysis of the ubiquitous bovine parasite Trypanosoma (Megatrypanum) theileri.</title>
        <authorList>
            <person name="Kelly S."/>
            <person name="Ivens A."/>
            <person name="Mott A."/>
            <person name="O'Neill E."/>
            <person name="Emms D."/>
            <person name="Macleod O."/>
            <person name="Voorheis P."/>
            <person name="Matthews J."/>
            <person name="Matthews K."/>
            <person name="Carrington M."/>
        </authorList>
    </citation>
    <scope>NUCLEOTIDE SEQUENCE [LARGE SCALE GENOMIC DNA]</scope>
    <source>
        <strain evidence="1">Edinburgh</strain>
    </source>
</reference>
<name>A0A1X0NTK7_9TRYP</name>
<dbReference type="RefSeq" id="XP_028882110.1">
    <property type="nucleotide sequence ID" value="XM_029026414.1"/>
</dbReference>
<keyword evidence="2" id="KW-1185">Reference proteome</keyword>
<dbReference type="AlphaFoldDB" id="A0A1X0NTK7"/>
<dbReference type="EMBL" id="NBCO01000018">
    <property type="protein sequence ID" value="ORC88044.1"/>
    <property type="molecule type" value="Genomic_DNA"/>
</dbReference>
<evidence type="ECO:0000313" key="1">
    <source>
        <dbReference type="EMBL" id="ORC88044.1"/>
    </source>
</evidence>
<organism evidence="1 2">
    <name type="scientific">Trypanosoma theileri</name>
    <dbReference type="NCBI Taxonomy" id="67003"/>
    <lineage>
        <taxon>Eukaryota</taxon>
        <taxon>Discoba</taxon>
        <taxon>Euglenozoa</taxon>
        <taxon>Kinetoplastea</taxon>
        <taxon>Metakinetoplastina</taxon>
        <taxon>Trypanosomatida</taxon>
        <taxon>Trypanosomatidae</taxon>
        <taxon>Trypanosoma</taxon>
    </lineage>
</organism>
<dbReference type="VEuPathDB" id="TriTrypDB:TM35_000181010"/>
<feature type="non-terminal residue" evidence="1">
    <location>
        <position position="1"/>
    </location>
</feature>
<protein>
    <submittedName>
        <fullName evidence="1">Uncharacterized protein</fullName>
    </submittedName>
</protein>
<comment type="caution">
    <text evidence="1">The sequence shown here is derived from an EMBL/GenBank/DDBJ whole genome shotgun (WGS) entry which is preliminary data.</text>
</comment>
<evidence type="ECO:0000313" key="2">
    <source>
        <dbReference type="Proteomes" id="UP000192257"/>
    </source>
</evidence>
<sequence length="91" mass="10857">VRSSEDCGIFMSLRFFAFAVKVNICITPCLTKMVRRLFNTVLRHCEEPPTRAVFLSRLKRFLELRTDKERHNLLNATTIEWRQQQHQQHPT</sequence>
<accession>A0A1X0NTK7</accession>
<dbReference type="GeneID" id="39986194"/>
<proteinExistence type="predicted"/>
<gene>
    <name evidence="1" type="ORF">TM35_000181010</name>
</gene>
<dbReference type="Proteomes" id="UP000192257">
    <property type="component" value="Unassembled WGS sequence"/>
</dbReference>